<evidence type="ECO:0000313" key="2">
    <source>
        <dbReference type="Proteomes" id="UP000002489"/>
    </source>
</evidence>
<protein>
    <submittedName>
        <fullName evidence="1">Uncharacterized protein</fullName>
    </submittedName>
</protein>
<dbReference type="EnsemblFungi" id="FOXG_15196T0">
    <property type="protein sequence ID" value="FOXG_15196P0"/>
    <property type="gene ID" value="FOXG_15196"/>
</dbReference>
<organism evidence="1 2">
    <name type="scientific">Fusarium oxysporum (strain Fo5176)</name>
    <name type="common">Fusarium vascular wilt</name>
    <dbReference type="NCBI Taxonomy" id="660025"/>
    <lineage>
        <taxon>Eukaryota</taxon>
        <taxon>Fungi</taxon>
        <taxon>Dikarya</taxon>
        <taxon>Ascomycota</taxon>
        <taxon>Pezizomycotina</taxon>
        <taxon>Sordariomycetes</taxon>
        <taxon>Hypocreomycetidae</taxon>
        <taxon>Hypocreales</taxon>
        <taxon>Nectriaceae</taxon>
        <taxon>Fusarium</taxon>
        <taxon>Fusarium oxysporum species complex</taxon>
    </lineage>
</organism>
<proteinExistence type="predicted"/>
<dbReference type="STRING" id="426428.A0A0D2YFV8"/>
<reference evidence="2" key="1">
    <citation type="journal article" date="2012" name="Mol. Plant Microbe Interact.">
        <title>A highly conserved effector in Fusarium oxysporum is required for full virulence on Arabidopsis.</title>
        <authorList>
            <person name="Thatcher L.F."/>
            <person name="Gardiner D.M."/>
            <person name="Kazan K."/>
            <person name="Manners J."/>
        </authorList>
    </citation>
    <scope>NUCLEOTIDE SEQUENCE [LARGE SCALE GENOMIC DNA]</scope>
    <source>
        <strain evidence="2">Fo5176</strain>
    </source>
</reference>
<evidence type="ECO:0000313" key="1">
    <source>
        <dbReference type="EnsemblFungi" id="FOXG_15196P0"/>
    </source>
</evidence>
<dbReference type="Proteomes" id="UP000002489">
    <property type="component" value="Unassembled WGS sequence"/>
</dbReference>
<reference evidence="1" key="2">
    <citation type="submission" date="2025-08" db="UniProtKB">
        <authorList>
            <consortium name="EnsemblFungi"/>
        </authorList>
    </citation>
    <scope>IDENTIFICATION</scope>
    <source>
        <strain evidence="1">4287 / CBS 123668 / FGSC 9935 / NRRL 34936</strain>
    </source>
</reference>
<sequence length="97" mass="11289">MAFLDGRIFEEPWLPSLSPEERTLIFFTDHKTHPPDVRRLLLQNGTVLQHDAQENVIALRASGSKAREFARQTLAYASWGYARVEKLQQRLRLRSKI</sequence>
<dbReference type="AlphaFoldDB" id="A0A0D2YFV8"/>
<accession>A0A0D2YFV8</accession>
<name>A0A0D2YFV8_FUSOF</name>